<dbReference type="PROSITE" id="PS50949">
    <property type="entry name" value="HTH_GNTR"/>
    <property type="match status" value="1"/>
</dbReference>
<dbReference type="PANTHER" id="PTHR43537:SF45">
    <property type="entry name" value="GNTR FAMILY REGULATORY PROTEIN"/>
    <property type="match status" value="1"/>
</dbReference>
<dbReference type="Pfam" id="PF00392">
    <property type="entry name" value="GntR"/>
    <property type="match status" value="1"/>
</dbReference>
<proteinExistence type="predicted"/>
<gene>
    <name evidence="5" type="ORF">ABID12_002914</name>
</gene>
<dbReference type="Gene3D" id="1.10.10.10">
    <property type="entry name" value="Winged helix-like DNA-binding domain superfamily/Winged helix DNA-binding domain"/>
    <property type="match status" value="1"/>
</dbReference>
<dbReference type="InterPro" id="IPR011711">
    <property type="entry name" value="GntR_C"/>
</dbReference>
<dbReference type="InterPro" id="IPR036388">
    <property type="entry name" value="WH-like_DNA-bd_sf"/>
</dbReference>
<evidence type="ECO:0000256" key="1">
    <source>
        <dbReference type="ARBA" id="ARBA00023015"/>
    </source>
</evidence>
<dbReference type="InterPro" id="IPR036390">
    <property type="entry name" value="WH_DNA-bd_sf"/>
</dbReference>
<dbReference type="GO" id="GO:0003677">
    <property type="term" value="F:DNA binding"/>
    <property type="evidence" value="ECO:0007669"/>
    <property type="project" value="UniProtKB-KW"/>
</dbReference>
<dbReference type="RefSeq" id="WP_354434829.1">
    <property type="nucleotide sequence ID" value="NZ_JBEPLY010000010.1"/>
</dbReference>
<feature type="domain" description="HTH gntR-type" evidence="4">
    <location>
        <begin position="13"/>
        <end position="80"/>
    </location>
</feature>
<evidence type="ECO:0000259" key="4">
    <source>
        <dbReference type="PROSITE" id="PS50949"/>
    </source>
</evidence>
<dbReference type="Proteomes" id="UP001549164">
    <property type="component" value="Unassembled WGS sequence"/>
</dbReference>
<protein>
    <submittedName>
        <fullName evidence="5">DNA-binding GntR family transcriptional regulator</fullName>
    </submittedName>
</protein>
<comment type="caution">
    <text evidence="5">The sequence shown here is derived from an EMBL/GenBank/DDBJ whole genome shotgun (WGS) entry which is preliminary data.</text>
</comment>
<keyword evidence="6" id="KW-1185">Reference proteome</keyword>
<keyword evidence="2 5" id="KW-0238">DNA-binding</keyword>
<dbReference type="Pfam" id="PF07729">
    <property type="entry name" value="FCD"/>
    <property type="match status" value="1"/>
</dbReference>
<keyword evidence="3" id="KW-0804">Transcription</keyword>
<dbReference type="SUPFAM" id="SSF46785">
    <property type="entry name" value="Winged helix' DNA-binding domain"/>
    <property type="match status" value="1"/>
</dbReference>
<dbReference type="SMART" id="SM00345">
    <property type="entry name" value="HTH_GNTR"/>
    <property type="match status" value="1"/>
</dbReference>
<dbReference type="Gene3D" id="1.20.120.530">
    <property type="entry name" value="GntR ligand-binding domain-like"/>
    <property type="match status" value="1"/>
</dbReference>
<evidence type="ECO:0000256" key="3">
    <source>
        <dbReference type="ARBA" id="ARBA00023163"/>
    </source>
</evidence>
<reference evidence="5 6" key="1">
    <citation type="submission" date="2024-06" db="EMBL/GenBank/DDBJ databases">
        <title>Genomic Encyclopedia of Type Strains, Phase IV (KMG-IV): sequencing the most valuable type-strain genomes for metagenomic binning, comparative biology and taxonomic classification.</title>
        <authorList>
            <person name="Goeker M."/>
        </authorList>
    </citation>
    <scope>NUCLEOTIDE SEQUENCE [LARGE SCALE GENOMIC DNA]</scope>
    <source>
        <strain evidence="5 6">DSM 28102</strain>
    </source>
</reference>
<accession>A0ABV2IEZ8</accession>
<evidence type="ECO:0000313" key="6">
    <source>
        <dbReference type="Proteomes" id="UP001549164"/>
    </source>
</evidence>
<organism evidence="5 6">
    <name type="scientific">Martelella mangrovi</name>
    <dbReference type="NCBI Taxonomy" id="1397477"/>
    <lineage>
        <taxon>Bacteria</taxon>
        <taxon>Pseudomonadati</taxon>
        <taxon>Pseudomonadota</taxon>
        <taxon>Alphaproteobacteria</taxon>
        <taxon>Hyphomicrobiales</taxon>
        <taxon>Aurantimonadaceae</taxon>
        <taxon>Martelella</taxon>
    </lineage>
</organism>
<dbReference type="PANTHER" id="PTHR43537">
    <property type="entry name" value="TRANSCRIPTIONAL REGULATOR, GNTR FAMILY"/>
    <property type="match status" value="1"/>
</dbReference>
<dbReference type="SMART" id="SM00895">
    <property type="entry name" value="FCD"/>
    <property type="match status" value="1"/>
</dbReference>
<dbReference type="InterPro" id="IPR000524">
    <property type="entry name" value="Tscrpt_reg_HTH_GntR"/>
</dbReference>
<dbReference type="CDD" id="cd07377">
    <property type="entry name" value="WHTH_GntR"/>
    <property type="match status" value="1"/>
</dbReference>
<evidence type="ECO:0000256" key="2">
    <source>
        <dbReference type="ARBA" id="ARBA00023125"/>
    </source>
</evidence>
<sequence length="233" mass="26943">MTMQARNQIKTEQGGDASVYDRLREDIVLGRVKPHERLKVSELARRMGTSTNPVREALQQLRGEGFVIMETNRGARVRPMDADFVRDIIEIEMLIEPKLTHWYVGNATAEDIRVLDGLCTQMEALKLDEDHAEQSRLDAMFHQYMYERHYNRHAMELWWRHRDILGAIGRPFTISPKRRNEVLREHRALLDAIRRQDADEAARVIAAHVEGAGQHIIEQMRVQGNVGRAAYPA</sequence>
<dbReference type="EMBL" id="JBEPLY010000010">
    <property type="protein sequence ID" value="MET3600963.1"/>
    <property type="molecule type" value="Genomic_DNA"/>
</dbReference>
<evidence type="ECO:0000313" key="5">
    <source>
        <dbReference type="EMBL" id="MET3600963.1"/>
    </source>
</evidence>
<keyword evidence="1" id="KW-0805">Transcription regulation</keyword>
<dbReference type="SUPFAM" id="SSF48008">
    <property type="entry name" value="GntR ligand-binding domain-like"/>
    <property type="match status" value="1"/>
</dbReference>
<dbReference type="InterPro" id="IPR008920">
    <property type="entry name" value="TF_FadR/GntR_C"/>
</dbReference>
<name>A0ABV2IEZ8_9HYPH</name>